<dbReference type="InterPro" id="IPR050738">
    <property type="entry name" value="Sulfatase"/>
</dbReference>
<keyword evidence="5" id="KW-0732">Signal</keyword>
<dbReference type="EC" id="3.1.6.1" evidence="7"/>
<evidence type="ECO:0000256" key="1">
    <source>
        <dbReference type="ARBA" id="ARBA00008779"/>
    </source>
</evidence>
<dbReference type="Gene3D" id="3.40.720.10">
    <property type="entry name" value="Alkaline Phosphatase, subunit A"/>
    <property type="match status" value="1"/>
</dbReference>
<evidence type="ECO:0000256" key="4">
    <source>
        <dbReference type="ARBA" id="ARBA00022837"/>
    </source>
</evidence>
<dbReference type="PROSITE" id="PS00149">
    <property type="entry name" value="SULFATASE_2"/>
    <property type="match status" value="1"/>
</dbReference>
<dbReference type="CDD" id="cd16029">
    <property type="entry name" value="4-S"/>
    <property type="match status" value="1"/>
</dbReference>
<evidence type="ECO:0000256" key="2">
    <source>
        <dbReference type="ARBA" id="ARBA00022723"/>
    </source>
</evidence>
<comment type="similarity">
    <text evidence="1">Belongs to the sulfatase family.</text>
</comment>
<dbReference type="KEGG" id="amuc:Pan181_52140"/>
<dbReference type="InterPro" id="IPR017850">
    <property type="entry name" value="Alkaline_phosphatase_core_sf"/>
</dbReference>
<feature type="domain" description="Sulfatase N-terminal" evidence="6">
    <location>
        <begin position="28"/>
        <end position="351"/>
    </location>
</feature>
<dbReference type="OrthoDB" id="9783154at2"/>
<feature type="signal peptide" evidence="5">
    <location>
        <begin position="1"/>
        <end position="21"/>
    </location>
</feature>
<proteinExistence type="inferred from homology"/>
<dbReference type="GO" id="GO:0046872">
    <property type="term" value="F:metal ion binding"/>
    <property type="evidence" value="ECO:0007669"/>
    <property type="project" value="UniProtKB-KW"/>
</dbReference>
<sequence precursor="true">MHSIAPAILLTVALPALLGAAATEPQRPNVLVIVSDDQGWNDVGYHNSELRTPHLDRLAREGVELDCHYVQPQCTPTRVALMTGRYPSRFGLHATHASNDQAYAIGTPTMARMFKQAGYSTGMSGKWHMGSLPKWGPNHHGFDYSHGALAGAIGMYDHRYRLNNPKYTQTWHRNLEFIEETGHATDLTCGETVKWIREHKESGPWFFYVPLNAVHAPIVEGDPKWHAMNEHIENIDRRFFAAALSHMDSAIGEMVTALEETGQRDNTLIVFTSDNGGIHGTYSGGNYPPPDPRLEAGFSSNLPLRGGKTEAFEGGMRVPALASWPGVLKPQKMTTPMHVVDWMPTFANLVGGEAPAAVPEEVDGRDVWPLLMGKSPPANLEPRTLYWVWGSNSARVWEAVRHGDWKIVRRRNQPWQLYDLSNDPNESTNLADDHPDRLAEMIERYQVERAKDAPSAR</sequence>
<dbReference type="InterPro" id="IPR000917">
    <property type="entry name" value="Sulfatase_N"/>
</dbReference>
<protein>
    <submittedName>
        <fullName evidence="7">Arylsulfatase</fullName>
        <ecNumber evidence="7">3.1.6.1</ecNumber>
    </submittedName>
</protein>
<dbReference type="PANTHER" id="PTHR42693">
    <property type="entry name" value="ARYLSULFATASE FAMILY MEMBER"/>
    <property type="match status" value="1"/>
</dbReference>
<dbReference type="Proteomes" id="UP000315750">
    <property type="component" value="Chromosome"/>
</dbReference>
<dbReference type="AlphaFoldDB" id="A0A518AW73"/>
<accession>A0A518AW73</accession>
<evidence type="ECO:0000313" key="7">
    <source>
        <dbReference type="EMBL" id="QDU58973.1"/>
    </source>
</evidence>
<dbReference type="GO" id="GO:0004065">
    <property type="term" value="F:arylsulfatase activity"/>
    <property type="evidence" value="ECO:0007669"/>
    <property type="project" value="UniProtKB-EC"/>
</dbReference>
<dbReference type="RefSeq" id="WP_145251555.1">
    <property type="nucleotide sequence ID" value="NZ_CP036278.1"/>
</dbReference>
<gene>
    <name evidence="7" type="primary">atsA_37</name>
    <name evidence="7" type="ORF">Pan181_52140</name>
</gene>
<keyword evidence="8" id="KW-1185">Reference proteome</keyword>
<dbReference type="SUPFAM" id="SSF53649">
    <property type="entry name" value="Alkaline phosphatase-like"/>
    <property type="match status" value="1"/>
</dbReference>
<dbReference type="InterPro" id="IPR024607">
    <property type="entry name" value="Sulfatase_CS"/>
</dbReference>
<evidence type="ECO:0000313" key="8">
    <source>
        <dbReference type="Proteomes" id="UP000315750"/>
    </source>
</evidence>
<evidence type="ECO:0000259" key="6">
    <source>
        <dbReference type="Pfam" id="PF00884"/>
    </source>
</evidence>
<keyword evidence="2" id="KW-0479">Metal-binding</keyword>
<dbReference type="Pfam" id="PF00884">
    <property type="entry name" value="Sulfatase"/>
    <property type="match status" value="1"/>
</dbReference>
<feature type="chain" id="PRO_5021730645" evidence="5">
    <location>
        <begin position="22"/>
        <end position="457"/>
    </location>
</feature>
<keyword evidence="3 7" id="KW-0378">Hydrolase</keyword>
<name>A0A518AW73_9BACT</name>
<dbReference type="EMBL" id="CP036278">
    <property type="protein sequence ID" value="QDU58973.1"/>
    <property type="molecule type" value="Genomic_DNA"/>
</dbReference>
<organism evidence="7 8">
    <name type="scientific">Aeoliella mucimassa</name>
    <dbReference type="NCBI Taxonomy" id="2527972"/>
    <lineage>
        <taxon>Bacteria</taxon>
        <taxon>Pseudomonadati</taxon>
        <taxon>Planctomycetota</taxon>
        <taxon>Planctomycetia</taxon>
        <taxon>Pirellulales</taxon>
        <taxon>Lacipirellulaceae</taxon>
        <taxon>Aeoliella</taxon>
    </lineage>
</organism>
<evidence type="ECO:0000256" key="3">
    <source>
        <dbReference type="ARBA" id="ARBA00022801"/>
    </source>
</evidence>
<keyword evidence="4" id="KW-0106">Calcium</keyword>
<dbReference type="Gene3D" id="3.30.1120.10">
    <property type="match status" value="1"/>
</dbReference>
<reference evidence="7 8" key="1">
    <citation type="submission" date="2019-02" db="EMBL/GenBank/DDBJ databases">
        <title>Deep-cultivation of Planctomycetes and their phenomic and genomic characterization uncovers novel biology.</title>
        <authorList>
            <person name="Wiegand S."/>
            <person name="Jogler M."/>
            <person name="Boedeker C."/>
            <person name="Pinto D."/>
            <person name="Vollmers J."/>
            <person name="Rivas-Marin E."/>
            <person name="Kohn T."/>
            <person name="Peeters S.H."/>
            <person name="Heuer A."/>
            <person name="Rast P."/>
            <person name="Oberbeckmann S."/>
            <person name="Bunk B."/>
            <person name="Jeske O."/>
            <person name="Meyerdierks A."/>
            <person name="Storesund J.E."/>
            <person name="Kallscheuer N."/>
            <person name="Luecker S."/>
            <person name="Lage O.M."/>
            <person name="Pohl T."/>
            <person name="Merkel B.J."/>
            <person name="Hornburger P."/>
            <person name="Mueller R.-W."/>
            <person name="Bruemmer F."/>
            <person name="Labrenz M."/>
            <person name="Spormann A.M."/>
            <person name="Op den Camp H."/>
            <person name="Overmann J."/>
            <person name="Amann R."/>
            <person name="Jetten M.S.M."/>
            <person name="Mascher T."/>
            <person name="Medema M.H."/>
            <person name="Devos D.P."/>
            <person name="Kaster A.-K."/>
            <person name="Ovreas L."/>
            <person name="Rohde M."/>
            <person name="Galperin M.Y."/>
            <person name="Jogler C."/>
        </authorList>
    </citation>
    <scope>NUCLEOTIDE SEQUENCE [LARGE SCALE GENOMIC DNA]</scope>
    <source>
        <strain evidence="7 8">Pan181</strain>
    </source>
</reference>
<dbReference type="PANTHER" id="PTHR42693:SF53">
    <property type="entry name" value="ENDO-4-O-SULFATASE"/>
    <property type="match status" value="1"/>
</dbReference>
<evidence type="ECO:0000256" key="5">
    <source>
        <dbReference type="SAM" id="SignalP"/>
    </source>
</evidence>